<keyword evidence="1" id="KW-0472">Membrane</keyword>
<dbReference type="PANTHER" id="PTHR31323">
    <property type="entry name" value="MECHANOSENSITIVE ION CHANNEL PROTEIN MSY2"/>
    <property type="match status" value="1"/>
</dbReference>
<name>A0AAV0APD6_PHAPC</name>
<proteinExistence type="predicted"/>
<feature type="transmembrane region" description="Helical" evidence="1">
    <location>
        <begin position="27"/>
        <end position="48"/>
    </location>
</feature>
<dbReference type="AlphaFoldDB" id="A0AAV0APD6"/>
<keyword evidence="1" id="KW-0812">Transmembrane</keyword>
<dbReference type="GO" id="GO:0006874">
    <property type="term" value="P:intracellular calcium ion homeostasis"/>
    <property type="evidence" value="ECO:0007669"/>
    <property type="project" value="TreeGrafter"/>
</dbReference>
<sequence>MGIIYNPPAHGFLNLFSHSIGKLNRMMMALGAVIYVFIESLMTEINFAKTMASVYTVGIAAAFIFKVTAGKLFDSIIMVFCMHSHKTVEEVLMVKQMGLLATVFVCWDGTDWFAPRALLDKQFIINL</sequence>
<dbReference type="EMBL" id="CALTRL010000799">
    <property type="protein sequence ID" value="CAH7669683.1"/>
    <property type="molecule type" value="Genomic_DNA"/>
</dbReference>
<feature type="transmembrane region" description="Helical" evidence="1">
    <location>
        <begin position="54"/>
        <end position="73"/>
    </location>
</feature>
<keyword evidence="1" id="KW-1133">Transmembrane helix</keyword>
<keyword evidence="3" id="KW-1185">Reference proteome</keyword>
<reference evidence="2" key="1">
    <citation type="submission" date="2022-06" db="EMBL/GenBank/DDBJ databases">
        <authorList>
            <consortium name="SYNGENTA / RWTH Aachen University"/>
        </authorList>
    </citation>
    <scope>NUCLEOTIDE SEQUENCE</scope>
</reference>
<organism evidence="2 3">
    <name type="scientific">Phakopsora pachyrhizi</name>
    <name type="common">Asian soybean rust disease fungus</name>
    <dbReference type="NCBI Taxonomy" id="170000"/>
    <lineage>
        <taxon>Eukaryota</taxon>
        <taxon>Fungi</taxon>
        <taxon>Dikarya</taxon>
        <taxon>Basidiomycota</taxon>
        <taxon>Pucciniomycotina</taxon>
        <taxon>Pucciniomycetes</taxon>
        <taxon>Pucciniales</taxon>
        <taxon>Phakopsoraceae</taxon>
        <taxon>Phakopsora</taxon>
    </lineage>
</organism>
<dbReference type="GO" id="GO:0005262">
    <property type="term" value="F:calcium channel activity"/>
    <property type="evidence" value="ECO:0007669"/>
    <property type="project" value="TreeGrafter"/>
</dbReference>
<evidence type="ECO:0000256" key="1">
    <source>
        <dbReference type="SAM" id="Phobius"/>
    </source>
</evidence>
<dbReference type="Proteomes" id="UP001153365">
    <property type="component" value="Unassembled WGS sequence"/>
</dbReference>
<dbReference type="PANTHER" id="PTHR31323:SF1">
    <property type="entry name" value="MECHANOSENSITIVE ION CHANNEL PROTEIN"/>
    <property type="match status" value="1"/>
</dbReference>
<evidence type="ECO:0000313" key="3">
    <source>
        <dbReference type="Proteomes" id="UP001153365"/>
    </source>
</evidence>
<evidence type="ECO:0000313" key="2">
    <source>
        <dbReference type="EMBL" id="CAH7669683.1"/>
    </source>
</evidence>
<protein>
    <submittedName>
        <fullName evidence="2">Uncharacterized protein</fullName>
    </submittedName>
</protein>
<gene>
    <name evidence="2" type="ORF">PPACK8108_LOCUS4324</name>
</gene>
<comment type="caution">
    <text evidence="2">The sequence shown here is derived from an EMBL/GenBank/DDBJ whole genome shotgun (WGS) entry which is preliminary data.</text>
</comment>
<accession>A0AAV0APD6</accession>